<dbReference type="SUPFAM" id="SSF53474">
    <property type="entry name" value="alpha/beta-Hydrolases"/>
    <property type="match status" value="1"/>
</dbReference>
<keyword evidence="2" id="KW-0378">Hydrolase</keyword>
<dbReference type="InterPro" id="IPR000073">
    <property type="entry name" value="AB_hydrolase_1"/>
</dbReference>
<gene>
    <name evidence="2" type="ORF">ABH903_001968</name>
</gene>
<sequence>MSPRANPPEPVEPLRPFAVEVVDGFTHYLRPGTGAGRPPVLLLNGCALPAAGWLPVIEALPGQDVLALDRPGFADTAWDKRLPDLASEVAAVQRIIDGPGRGRRAILVAHSMAAFRAEALARLRPDLVAGLVLVDPSLEDYRDPGTAARLARARGLNVTLSLLGHARLRRLVARAAHRGFREQMISPGRLDPDIFRDPYARPEVLRSALAEWLSYRLQGSQLSALRTRTGAVRTPTSAIFAQPGPTRRHLRLLAAHLGVHDPTMLDDSGHLVMLDRPDAIAAAVDELVL</sequence>
<dbReference type="RefSeq" id="WP_370036291.1">
    <property type="nucleotide sequence ID" value="NZ_JBGBYS010000010.1"/>
</dbReference>
<dbReference type="InterPro" id="IPR050266">
    <property type="entry name" value="AB_hydrolase_sf"/>
</dbReference>
<comment type="caution">
    <text evidence="2">The sequence shown here is derived from an EMBL/GenBank/DDBJ whole genome shotgun (WGS) entry which is preliminary data.</text>
</comment>
<accession>A0ABV4EKI8</accession>
<proteinExistence type="predicted"/>
<evidence type="ECO:0000313" key="3">
    <source>
        <dbReference type="Proteomes" id="UP001565435"/>
    </source>
</evidence>
<dbReference type="PANTHER" id="PTHR43798:SF33">
    <property type="entry name" value="HYDROLASE, PUTATIVE (AFU_ORTHOLOGUE AFUA_2G14860)-RELATED"/>
    <property type="match status" value="1"/>
</dbReference>
<dbReference type="EC" id="3.1.1.76" evidence="2"/>
<reference evidence="2 3" key="1">
    <citation type="submission" date="2024-07" db="EMBL/GenBank/DDBJ databases">
        <title>Mealworm larvae gut microbial communities from Newark, Delaware, USA.</title>
        <authorList>
            <person name="Blenner M."/>
        </authorList>
    </citation>
    <scope>NUCLEOTIDE SEQUENCE [LARGE SCALE GENOMIC DNA]</scope>
    <source>
        <strain evidence="2 3">UD i117</strain>
    </source>
</reference>
<evidence type="ECO:0000313" key="2">
    <source>
        <dbReference type="EMBL" id="MEY9258945.1"/>
    </source>
</evidence>
<dbReference type="Gene3D" id="3.40.50.1820">
    <property type="entry name" value="alpha/beta hydrolase"/>
    <property type="match status" value="1"/>
</dbReference>
<name>A0ABV4EKI8_BREEP</name>
<dbReference type="EMBL" id="JBGBYS010000010">
    <property type="protein sequence ID" value="MEY9258945.1"/>
    <property type="molecule type" value="Genomic_DNA"/>
</dbReference>
<dbReference type="Proteomes" id="UP001565435">
    <property type="component" value="Unassembled WGS sequence"/>
</dbReference>
<dbReference type="PANTHER" id="PTHR43798">
    <property type="entry name" value="MONOACYLGLYCEROL LIPASE"/>
    <property type="match status" value="1"/>
</dbReference>
<keyword evidence="3" id="KW-1185">Reference proteome</keyword>
<dbReference type="Pfam" id="PF12697">
    <property type="entry name" value="Abhydrolase_6"/>
    <property type="match status" value="1"/>
</dbReference>
<feature type="domain" description="AB hydrolase-1" evidence="1">
    <location>
        <begin position="40"/>
        <end position="283"/>
    </location>
</feature>
<protein>
    <submittedName>
        <fullName evidence="2">Pimeloyl-ACP methyl ester carboxylesterase</fullName>
        <ecNumber evidence="2">3.1.1.76</ecNumber>
    </submittedName>
</protein>
<dbReference type="InterPro" id="IPR029058">
    <property type="entry name" value="AB_hydrolase_fold"/>
</dbReference>
<dbReference type="GO" id="GO:0050527">
    <property type="term" value="F:poly(3-hydroxyoctanoate) depolymerase activity"/>
    <property type="evidence" value="ECO:0007669"/>
    <property type="project" value="UniProtKB-EC"/>
</dbReference>
<organism evidence="2 3">
    <name type="scientific">Brevibacterium epidermidis</name>
    <dbReference type="NCBI Taxonomy" id="1698"/>
    <lineage>
        <taxon>Bacteria</taxon>
        <taxon>Bacillati</taxon>
        <taxon>Actinomycetota</taxon>
        <taxon>Actinomycetes</taxon>
        <taxon>Micrococcales</taxon>
        <taxon>Brevibacteriaceae</taxon>
        <taxon>Brevibacterium</taxon>
    </lineage>
</organism>
<evidence type="ECO:0000259" key="1">
    <source>
        <dbReference type="Pfam" id="PF12697"/>
    </source>
</evidence>